<dbReference type="RefSeq" id="WP_164032029.1">
    <property type="nucleotide sequence ID" value="NZ_JAABOQ010000004.1"/>
</dbReference>
<keyword evidence="4" id="KW-0411">Iron-sulfur</keyword>
<keyword evidence="1" id="KW-0004">4Fe-4S</keyword>
<gene>
    <name evidence="6" type="ORF">GWK10_09640</name>
</gene>
<dbReference type="InterPro" id="IPR050954">
    <property type="entry name" value="ET_IronSulfur_Cluster-Binding"/>
</dbReference>
<dbReference type="GO" id="GO:0051539">
    <property type="term" value="F:4 iron, 4 sulfur cluster binding"/>
    <property type="evidence" value="ECO:0007669"/>
    <property type="project" value="UniProtKB-KW"/>
</dbReference>
<dbReference type="PROSITE" id="PS00198">
    <property type="entry name" value="4FE4S_FER_1"/>
    <property type="match status" value="1"/>
</dbReference>
<keyword evidence="3" id="KW-0408">Iron</keyword>
<proteinExistence type="predicted"/>
<dbReference type="GO" id="GO:0046872">
    <property type="term" value="F:metal ion binding"/>
    <property type="evidence" value="ECO:0007669"/>
    <property type="project" value="UniProtKB-KW"/>
</dbReference>
<dbReference type="EMBL" id="JAABOQ010000004">
    <property type="protein sequence ID" value="NER17473.1"/>
    <property type="molecule type" value="Genomic_DNA"/>
</dbReference>
<name>A0A6M0CKG0_9FLAO</name>
<evidence type="ECO:0000313" key="6">
    <source>
        <dbReference type="EMBL" id="NER17473.1"/>
    </source>
</evidence>
<dbReference type="PANTHER" id="PTHR43177">
    <property type="entry name" value="PROTEIN NRFC"/>
    <property type="match status" value="1"/>
</dbReference>
<dbReference type="Pfam" id="PF13247">
    <property type="entry name" value="Fer4_11"/>
    <property type="match status" value="2"/>
</dbReference>
<evidence type="ECO:0000313" key="7">
    <source>
        <dbReference type="Proteomes" id="UP000474296"/>
    </source>
</evidence>
<comment type="caution">
    <text evidence="6">The sequence shown here is derived from an EMBL/GenBank/DDBJ whole genome shotgun (WGS) entry which is preliminary data.</text>
</comment>
<dbReference type="InterPro" id="IPR017900">
    <property type="entry name" value="4Fe4S_Fe_S_CS"/>
</dbReference>
<accession>A0A6M0CKG0</accession>
<dbReference type="PANTHER" id="PTHR43177:SF3">
    <property type="entry name" value="PROTEIN NRFC HOMOLOG"/>
    <property type="match status" value="1"/>
</dbReference>
<evidence type="ECO:0000256" key="1">
    <source>
        <dbReference type="ARBA" id="ARBA00022485"/>
    </source>
</evidence>
<keyword evidence="7" id="KW-1185">Reference proteome</keyword>
<dbReference type="Proteomes" id="UP000474296">
    <property type="component" value="Unassembled WGS sequence"/>
</dbReference>
<dbReference type="AlphaFoldDB" id="A0A6M0CKG0"/>
<organism evidence="6 7">
    <name type="scientific">Spongiivirga citrea</name>
    <dbReference type="NCBI Taxonomy" id="1481457"/>
    <lineage>
        <taxon>Bacteria</taxon>
        <taxon>Pseudomonadati</taxon>
        <taxon>Bacteroidota</taxon>
        <taxon>Flavobacteriia</taxon>
        <taxon>Flavobacteriales</taxon>
        <taxon>Flavobacteriaceae</taxon>
        <taxon>Spongiivirga</taxon>
    </lineage>
</organism>
<evidence type="ECO:0000256" key="4">
    <source>
        <dbReference type="ARBA" id="ARBA00023014"/>
    </source>
</evidence>
<sequence>MSEEKKWYNFDLGFTKQTAKTGTCGCGKSEGSCGSKQQPKTTIQKEEISEEAFFEAAVDASIGEERHKDGFDQVFEVKMDRRSAFRKLTASLLIGAGAVNTSCSITAGDASKEKAQIDWEEQFKGNYKLMTDDEKEATVNRLMRSYELRTGKNLSMTAENAKENVLFGYAFNISKCQGYMNCVSACVEENNQDRNSQMQYIRIHEMKDGNGFKFNDADDNYYHEVPAEGHFYMGTQCFHCDNPPCVDVCPVQATWREDDGLVVIDYDWCVGCRYCMAACPYDGRRFNWSKPEVPEKEVNKNQHYLGNRVRKKGVMEKCTFCVQRSRKGENPACVDACPTGARIFGNLLDPDSTIRWVLENKKVFRLKEDLGTEPKFWYFMD</sequence>
<protein>
    <submittedName>
        <fullName evidence="6">4Fe-4S dicluster domain-containing protein</fullName>
    </submittedName>
</protein>
<evidence type="ECO:0000256" key="3">
    <source>
        <dbReference type="ARBA" id="ARBA00023004"/>
    </source>
</evidence>
<feature type="domain" description="4Fe-4S ferredoxin-type" evidence="5">
    <location>
        <begin position="260"/>
        <end position="289"/>
    </location>
</feature>
<evidence type="ECO:0000259" key="5">
    <source>
        <dbReference type="PROSITE" id="PS51379"/>
    </source>
</evidence>
<evidence type="ECO:0000256" key="2">
    <source>
        <dbReference type="ARBA" id="ARBA00022723"/>
    </source>
</evidence>
<dbReference type="InterPro" id="IPR017896">
    <property type="entry name" value="4Fe4S_Fe-S-bd"/>
</dbReference>
<dbReference type="CDD" id="cd10551">
    <property type="entry name" value="PsrB"/>
    <property type="match status" value="1"/>
</dbReference>
<reference evidence="6 7" key="1">
    <citation type="submission" date="2020-01" db="EMBL/GenBank/DDBJ databases">
        <title>Spongiivirga citrea KCTC 32990T.</title>
        <authorList>
            <person name="Wang G."/>
        </authorList>
    </citation>
    <scope>NUCLEOTIDE SEQUENCE [LARGE SCALE GENOMIC DNA]</scope>
    <source>
        <strain evidence="6 7">KCTC 32990</strain>
    </source>
</reference>
<keyword evidence="2" id="KW-0479">Metal-binding</keyword>
<dbReference type="PROSITE" id="PS51379">
    <property type="entry name" value="4FE4S_FER_2"/>
    <property type="match status" value="1"/>
</dbReference>
<dbReference type="SUPFAM" id="SSF54862">
    <property type="entry name" value="4Fe-4S ferredoxins"/>
    <property type="match status" value="1"/>
</dbReference>
<dbReference type="Gene3D" id="3.30.70.20">
    <property type="match status" value="2"/>
</dbReference>